<reference evidence="1 2" key="1">
    <citation type="submission" date="2019-04" db="EMBL/GenBank/DDBJ databases">
        <title>An improved genome assembly and genetic linkage map for asparagus bean, Vigna unguiculata ssp. sesquipedialis.</title>
        <authorList>
            <person name="Xia Q."/>
            <person name="Zhang R."/>
            <person name="Dong Y."/>
        </authorList>
    </citation>
    <scope>NUCLEOTIDE SEQUENCE [LARGE SCALE GENOMIC DNA]</scope>
    <source>
        <tissue evidence="1">Leaf</tissue>
    </source>
</reference>
<gene>
    <name evidence="1" type="ORF">DEO72_LG2g2658</name>
</gene>
<organism evidence="1 2">
    <name type="scientific">Vigna unguiculata</name>
    <name type="common">Cowpea</name>
    <dbReference type="NCBI Taxonomy" id="3917"/>
    <lineage>
        <taxon>Eukaryota</taxon>
        <taxon>Viridiplantae</taxon>
        <taxon>Streptophyta</taxon>
        <taxon>Embryophyta</taxon>
        <taxon>Tracheophyta</taxon>
        <taxon>Spermatophyta</taxon>
        <taxon>Magnoliopsida</taxon>
        <taxon>eudicotyledons</taxon>
        <taxon>Gunneridae</taxon>
        <taxon>Pentapetalae</taxon>
        <taxon>rosids</taxon>
        <taxon>fabids</taxon>
        <taxon>Fabales</taxon>
        <taxon>Fabaceae</taxon>
        <taxon>Papilionoideae</taxon>
        <taxon>50 kb inversion clade</taxon>
        <taxon>NPAAA clade</taxon>
        <taxon>indigoferoid/millettioid clade</taxon>
        <taxon>Phaseoleae</taxon>
        <taxon>Vigna</taxon>
    </lineage>
</organism>
<dbReference type="EMBL" id="CP039346">
    <property type="protein sequence ID" value="QCD82323.1"/>
    <property type="molecule type" value="Genomic_DNA"/>
</dbReference>
<keyword evidence="2" id="KW-1185">Reference proteome</keyword>
<dbReference type="Proteomes" id="UP000501690">
    <property type="component" value="Linkage Group LG2"/>
</dbReference>
<evidence type="ECO:0000313" key="2">
    <source>
        <dbReference type="Proteomes" id="UP000501690"/>
    </source>
</evidence>
<dbReference type="AlphaFoldDB" id="A0A4D6L1F1"/>
<name>A0A4D6L1F1_VIGUN</name>
<sequence>MANEVSRTIVCHLIFWIHTNHLPPKPYFFADLHCFHISDSINGSLLNTSRQEN</sequence>
<protein>
    <submittedName>
        <fullName evidence="1">Uncharacterized protein</fullName>
    </submittedName>
</protein>
<accession>A0A4D6L1F1</accession>
<evidence type="ECO:0000313" key="1">
    <source>
        <dbReference type="EMBL" id="QCD82323.1"/>
    </source>
</evidence>
<proteinExistence type="predicted"/>